<dbReference type="EMBL" id="KN646414">
    <property type="protein sequence ID" value="KHN38998.1"/>
    <property type="molecule type" value="Genomic_DNA"/>
</dbReference>
<reference evidence="1" key="1">
    <citation type="submission" date="2014-07" db="EMBL/GenBank/DDBJ databases">
        <title>Identification of a novel salt tolerance gene in wild soybean by whole-genome sequencing.</title>
        <authorList>
            <person name="Lam H.-M."/>
            <person name="Qi X."/>
            <person name="Li M.-W."/>
            <person name="Liu X."/>
            <person name="Xie M."/>
            <person name="Ni M."/>
            <person name="Xu X."/>
        </authorList>
    </citation>
    <scope>NUCLEOTIDE SEQUENCE [LARGE SCALE GENOMIC DNA]</scope>
    <source>
        <tissue evidence="1">Root</tissue>
    </source>
</reference>
<protein>
    <submittedName>
        <fullName evidence="1">Uncharacterized protein</fullName>
    </submittedName>
</protein>
<accession>A0A0B2S2V7</accession>
<dbReference type="Proteomes" id="UP000053555">
    <property type="component" value="Unassembled WGS sequence"/>
</dbReference>
<organism evidence="1">
    <name type="scientific">Glycine soja</name>
    <name type="common">Wild soybean</name>
    <dbReference type="NCBI Taxonomy" id="3848"/>
    <lineage>
        <taxon>Eukaryota</taxon>
        <taxon>Viridiplantae</taxon>
        <taxon>Streptophyta</taxon>
        <taxon>Embryophyta</taxon>
        <taxon>Tracheophyta</taxon>
        <taxon>Spermatophyta</taxon>
        <taxon>Magnoliopsida</taxon>
        <taxon>eudicotyledons</taxon>
        <taxon>Gunneridae</taxon>
        <taxon>Pentapetalae</taxon>
        <taxon>rosids</taxon>
        <taxon>fabids</taxon>
        <taxon>Fabales</taxon>
        <taxon>Fabaceae</taxon>
        <taxon>Papilionoideae</taxon>
        <taxon>50 kb inversion clade</taxon>
        <taxon>NPAAA clade</taxon>
        <taxon>indigoferoid/millettioid clade</taxon>
        <taxon>Phaseoleae</taxon>
        <taxon>Glycine</taxon>
        <taxon>Glycine subgen. Soja</taxon>
    </lineage>
</organism>
<name>A0A0B2S2V7_GLYSO</name>
<dbReference type="AlphaFoldDB" id="A0A0B2S2V7"/>
<evidence type="ECO:0000313" key="1">
    <source>
        <dbReference type="EMBL" id="KHN38998.1"/>
    </source>
</evidence>
<sequence length="68" mass="8087">MFLMCMKVRYASADMENHSQSKRLPDGSKRIRVPHLLMRKSSLNLKKNGEGSRDSFVMCFWMLPHFFY</sequence>
<gene>
    <name evidence="1" type="ORF">glysoja_048849</name>
</gene>
<proteinExistence type="predicted"/>